<feature type="compositionally biased region" description="Polar residues" evidence="1">
    <location>
        <begin position="66"/>
        <end position="77"/>
    </location>
</feature>
<evidence type="ECO:0000256" key="2">
    <source>
        <dbReference type="SAM" id="Phobius"/>
    </source>
</evidence>
<dbReference type="RefSeq" id="WP_079704583.1">
    <property type="nucleotide sequence ID" value="NZ_FUZO01000001.1"/>
</dbReference>
<proteinExistence type="predicted"/>
<gene>
    <name evidence="3" type="ORF">SAMN06295973_0516</name>
</gene>
<evidence type="ECO:0000313" key="3">
    <source>
        <dbReference type="EMBL" id="SKC39508.1"/>
    </source>
</evidence>
<dbReference type="EMBL" id="FUZO01000001">
    <property type="protein sequence ID" value="SKC39508.1"/>
    <property type="molecule type" value="Genomic_DNA"/>
</dbReference>
<organism evidence="3 4">
    <name type="scientific">Plantibacter cousiniae</name>
    <name type="common">nom. nud.</name>
    <dbReference type="NCBI Taxonomy" id="199709"/>
    <lineage>
        <taxon>Bacteria</taxon>
        <taxon>Bacillati</taxon>
        <taxon>Actinomycetota</taxon>
        <taxon>Actinomycetes</taxon>
        <taxon>Micrococcales</taxon>
        <taxon>Microbacteriaceae</taxon>
        <taxon>Plantibacter</taxon>
    </lineage>
</organism>
<accession>A0ABY1LGZ4</accession>
<evidence type="ECO:0000256" key="1">
    <source>
        <dbReference type="SAM" id="MobiDB-lite"/>
    </source>
</evidence>
<keyword evidence="4" id="KW-1185">Reference proteome</keyword>
<sequence>MDLSTVLLVVGIVFVVRLVPLFTLVLVWNRIRGKRDARRRQERYGDPAARHAGGYQSQRGRVYKSGLTNRQRTPNTW</sequence>
<reference evidence="3 4" key="1">
    <citation type="submission" date="2017-02" db="EMBL/GenBank/DDBJ databases">
        <authorList>
            <person name="Varghese N."/>
            <person name="Submissions S."/>
        </authorList>
    </citation>
    <scope>NUCLEOTIDE SEQUENCE [LARGE SCALE GENOMIC DNA]</scope>
    <source>
        <strain evidence="3 4">VKM Ac-1787</strain>
    </source>
</reference>
<keyword evidence="2" id="KW-1133">Transmembrane helix</keyword>
<comment type="caution">
    <text evidence="3">The sequence shown here is derived from an EMBL/GenBank/DDBJ whole genome shotgun (WGS) entry which is preliminary data.</text>
</comment>
<keyword evidence="2" id="KW-0472">Membrane</keyword>
<keyword evidence="2" id="KW-0812">Transmembrane</keyword>
<feature type="region of interest" description="Disordered" evidence="1">
    <location>
        <begin position="35"/>
        <end position="77"/>
    </location>
</feature>
<feature type="transmembrane region" description="Helical" evidence="2">
    <location>
        <begin position="6"/>
        <end position="29"/>
    </location>
</feature>
<evidence type="ECO:0000313" key="4">
    <source>
        <dbReference type="Proteomes" id="UP000190827"/>
    </source>
</evidence>
<dbReference type="Proteomes" id="UP000190827">
    <property type="component" value="Unassembled WGS sequence"/>
</dbReference>
<protein>
    <submittedName>
        <fullName evidence="3">Uncharacterized protein</fullName>
    </submittedName>
</protein>
<name>A0ABY1LGZ4_9MICO</name>